<evidence type="ECO:0000256" key="6">
    <source>
        <dbReference type="ARBA" id="ARBA00038050"/>
    </source>
</evidence>
<dbReference type="GO" id="GO:0004045">
    <property type="term" value="F:peptidyl-tRNA hydrolase activity"/>
    <property type="evidence" value="ECO:0007669"/>
    <property type="project" value="UniProtKB-UniRule"/>
</dbReference>
<dbReference type="KEGG" id="mthe:MSTHC_0591"/>
<gene>
    <name evidence="9" type="primary">pth</name>
    <name evidence="10" type="ORF">MSTHC_0591</name>
</gene>
<dbReference type="CDD" id="cd02430">
    <property type="entry name" value="PTH2"/>
    <property type="match status" value="1"/>
</dbReference>
<dbReference type="SUPFAM" id="SSF102462">
    <property type="entry name" value="Peptidyl-tRNA hydrolase II"/>
    <property type="match status" value="1"/>
</dbReference>
<comment type="function">
    <text evidence="1 9">The natural substrate for this enzyme may be peptidyl-tRNAs which drop off the ribosome during protein synthesis.</text>
</comment>
<evidence type="ECO:0000313" key="11">
    <source>
        <dbReference type="Proteomes" id="UP000056925"/>
    </source>
</evidence>
<protein>
    <recommendedName>
        <fullName evidence="8 9">Peptidyl-tRNA hydrolase</fullName>
        <shortName evidence="9">PTH</shortName>
        <ecNumber evidence="3 9">3.1.1.29</ecNumber>
    </recommendedName>
</protein>
<comment type="similarity">
    <text evidence="6 9">Belongs to the PTH2 family.</text>
</comment>
<dbReference type="EMBL" id="CP009502">
    <property type="protein sequence ID" value="AKB14909.1"/>
    <property type="molecule type" value="Genomic_DNA"/>
</dbReference>
<dbReference type="PANTHER" id="PTHR12649">
    <property type="entry name" value="PEPTIDYL-TRNA HYDROLASE 2"/>
    <property type="match status" value="1"/>
</dbReference>
<evidence type="ECO:0000256" key="5">
    <source>
        <dbReference type="ARBA" id="ARBA00022801"/>
    </source>
</evidence>
<sequence length="115" mass="12670">MSEYKQCIVTRDDLKLSKGKFAVQVAHAAISAAEWASKSDLEKWKEGGQKKIVLRVPTLKDLYELKEKARREGLPTALIQDAGLTEIPPGTVTALGIGPAKEELIDKITRDLKLV</sequence>
<dbReference type="InterPro" id="IPR002833">
    <property type="entry name" value="PTH2"/>
</dbReference>
<dbReference type="InterPro" id="IPR034759">
    <property type="entry name" value="Pept_tRNA_hydro_arch"/>
</dbReference>
<accession>A0A0E3H9Y4</accession>
<dbReference type="GO" id="GO:0005829">
    <property type="term" value="C:cytosol"/>
    <property type="evidence" value="ECO:0007669"/>
    <property type="project" value="TreeGrafter"/>
</dbReference>
<dbReference type="PATRIC" id="fig|1434121.4.peg.740"/>
<keyword evidence="5 9" id="KW-0378">Hydrolase</keyword>
<dbReference type="EC" id="3.1.1.29" evidence="3 9"/>
<evidence type="ECO:0000313" key="10">
    <source>
        <dbReference type="EMBL" id="AKB14909.1"/>
    </source>
</evidence>
<dbReference type="Pfam" id="PF01981">
    <property type="entry name" value="PTH2"/>
    <property type="match status" value="1"/>
</dbReference>
<organism evidence="10 11">
    <name type="scientific">Methanosarcina thermophila CHTI-55</name>
    <dbReference type="NCBI Taxonomy" id="1434121"/>
    <lineage>
        <taxon>Archaea</taxon>
        <taxon>Methanobacteriati</taxon>
        <taxon>Methanobacteriota</taxon>
        <taxon>Stenosarchaea group</taxon>
        <taxon>Methanomicrobia</taxon>
        <taxon>Methanosarcinales</taxon>
        <taxon>Methanosarcinaceae</taxon>
        <taxon>Methanosarcina</taxon>
    </lineage>
</organism>
<comment type="subcellular location">
    <subcellularLocation>
        <location evidence="2 9">Cytoplasm</location>
    </subcellularLocation>
</comment>
<dbReference type="Gene3D" id="3.40.1490.10">
    <property type="entry name" value="Bit1"/>
    <property type="match status" value="1"/>
</dbReference>
<evidence type="ECO:0000256" key="7">
    <source>
        <dbReference type="ARBA" id="ARBA00048707"/>
    </source>
</evidence>
<dbReference type="HOGENOM" id="CLU_073661_2_2_2"/>
<dbReference type="HAMAP" id="MF_00628">
    <property type="entry name" value="Pept_tRNA_hydro_arch"/>
    <property type="match status" value="1"/>
</dbReference>
<evidence type="ECO:0000256" key="3">
    <source>
        <dbReference type="ARBA" id="ARBA00013260"/>
    </source>
</evidence>
<evidence type="ECO:0000256" key="2">
    <source>
        <dbReference type="ARBA" id="ARBA00004496"/>
    </source>
</evidence>
<dbReference type="NCBIfam" id="NF003314">
    <property type="entry name" value="PRK04322.1"/>
    <property type="match status" value="1"/>
</dbReference>
<dbReference type="PANTHER" id="PTHR12649:SF11">
    <property type="entry name" value="PEPTIDYL-TRNA HYDROLASE 2, MITOCHONDRIAL"/>
    <property type="match status" value="1"/>
</dbReference>
<dbReference type="GO" id="GO:0006412">
    <property type="term" value="P:translation"/>
    <property type="evidence" value="ECO:0007669"/>
    <property type="project" value="UniProtKB-UniRule"/>
</dbReference>
<evidence type="ECO:0000256" key="8">
    <source>
        <dbReference type="ARBA" id="ARBA00050038"/>
    </source>
</evidence>
<comment type="catalytic activity">
    <reaction evidence="7 9">
        <text>an N-acyl-L-alpha-aminoacyl-tRNA + H2O = an N-acyl-L-amino acid + a tRNA + H(+)</text>
        <dbReference type="Rhea" id="RHEA:54448"/>
        <dbReference type="Rhea" id="RHEA-COMP:10123"/>
        <dbReference type="Rhea" id="RHEA-COMP:13883"/>
        <dbReference type="ChEBI" id="CHEBI:15377"/>
        <dbReference type="ChEBI" id="CHEBI:15378"/>
        <dbReference type="ChEBI" id="CHEBI:59874"/>
        <dbReference type="ChEBI" id="CHEBI:78442"/>
        <dbReference type="ChEBI" id="CHEBI:138191"/>
        <dbReference type="EC" id="3.1.1.29"/>
    </reaction>
</comment>
<dbReference type="GeneID" id="41601868"/>
<dbReference type="RefSeq" id="WP_048166158.1">
    <property type="nucleotide sequence ID" value="NZ_CP009502.1"/>
</dbReference>
<dbReference type="AlphaFoldDB" id="A0A0E3H9Y4"/>
<keyword evidence="4 9" id="KW-0963">Cytoplasm</keyword>
<dbReference type="InterPro" id="IPR023476">
    <property type="entry name" value="Pep_tRNA_hydro_II_dom_sf"/>
</dbReference>
<evidence type="ECO:0000256" key="4">
    <source>
        <dbReference type="ARBA" id="ARBA00022490"/>
    </source>
</evidence>
<name>A0A0E3H9Y4_METTE</name>
<dbReference type="FunFam" id="3.40.1490.10:FF:000001">
    <property type="entry name" value="Peptidyl-tRNA hydrolase 2"/>
    <property type="match status" value="1"/>
</dbReference>
<dbReference type="Proteomes" id="UP000056925">
    <property type="component" value="Chromosome"/>
</dbReference>
<reference evidence="10 11" key="1">
    <citation type="submission" date="2014-07" db="EMBL/GenBank/DDBJ databases">
        <title>Methanogenic archaea and the global carbon cycle.</title>
        <authorList>
            <person name="Henriksen J.R."/>
            <person name="Luke J."/>
            <person name="Reinhart S."/>
            <person name="Benedict M.N."/>
            <person name="Youngblut N.D."/>
            <person name="Metcalf M.E."/>
            <person name="Whitaker R.J."/>
            <person name="Metcalf W.W."/>
        </authorList>
    </citation>
    <scope>NUCLEOTIDE SEQUENCE [LARGE SCALE GENOMIC DNA]</scope>
    <source>
        <strain evidence="10 11">CHTI-55</strain>
    </source>
</reference>
<evidence type="ECO:0000256" key="9">
    <source>
        <dbReference type="HAMAP-Rule" id="MF_00628"/>
    </source>
</evidence>
<dbReference type="NCBIfam" id="TIGR00283">
    <property type="entry name" value="arch_pth2"/>
    <property type="match status" value="1"/>
</dbReference>
<evidence type="ECO:0000256" key="1">
    <source>
        <dbReference type="ARBA" id="ARBA00003043"/>
    </source>
</evidence>
<proteinExistence type="inferred from homology"/>